<dbReference type="EMBL" id="FOYS01000005">
    <property type="protein sequence ID" value="SFR64570.1"/>
    <property type="molecule type" value="Genomic_DNA"/>
</dbReference>
<name>A0A1I6IDY8_9EURY</name>
<gene>
    <name evidence="2" type="ORF">SAMN04488124_3062</name>
</gene>
<evidence type="ECO:0008006" key="4">
    <source>
        <dbReference type="Google" id="ProtNLM"/>
    </source>
</evidence>
<feature type="transmembrane region" description="Helical" evidence="1">
    <location>
        <begin position="158"/>
        <end position="183"/>
    </location>
</feature>
<feature type="transmembrane region" description="Helical" evidence="1">
    <location>
        <begin position="33"/>
        <end position="56"/>
    </location>
</feature>
<dbReference type="RefSeq" id="WP_089882538.1">
    <property type="nucleotide sequence ID" value="NZ_FOYS01000005.1"/>
</dbReference>
<reference evidence="3" key="1">
    <citation type="submission" date="2016-10" db="EMBL/GenBank/DDBJ databases">
        <authorList>
            <person name="Varghese N."/>
            <person name="Submissions S."/>
        </authorList>
    </citation>
    <scope>NUCLEOTIDE SEQUENCE [LARGE SCALE GENOMIC DNA]</scope>
    <source>
        <strain evidence="3">CGMCC 1.8711</strain>
    </source>
</reference>
<protein>
    <recommendedName>
        <fullName evidence="4">DUF624 domain-containing protein</fullName>
    </recommendedName>
</protein>
<keyword evidence="1" id="KW-0472">Membrane</keyword>
<dbReference type="AlphaFoldDB" id="A0A1I6IDY8"/>
<dbReference type="OrthoDB" id="307496at2157"/>
<accession>A0A1I6IDY8</accession>
<feature type="transmembrane region" description="Helical" evidence="1">
    <location>
        <begin position="113"/>
        <end position="137"/>
    </location>
</feature>
<evidence type="ECO:0000313" key="2">
    <source>
        <dbReference type="EMBL" id="SFR64570.1"/>
    </source>
</evidence>
<keyword evidence="1" id="KW-1133">Transmembrane helix</keyword>
<proteinExistence type="predicted"/>
<keyword evidence="3" id="KW-1185">Reference proteome</keyword>
<organism evidence="2 3">
    <name type="scientific">Halogeometricum limi</name>
    <dbReference type="NCBI Taxonomy" id="555875"/>
    <lineage>
        <taxon>Archaea</taxon>
        <taxon>Methanobacteriati</taxon>
        <taxon>Methanobacteriota</taxon>
        <taxon>Stenosarchaea group</taxon>
        <taxon>Halobacteria</taxon>
        <taxon>Halobacteriales</taxon>
        <taxon>Haloferacaceae</taxon>
        <taxon>Halogeometricum</taxon>
    </lineage>
</organism>
<feature type="transmembrane region" description="Helical" evidence="1">
    <location>
        <begin position="80"/>
        <end position="101"/>
    </location>
</feature>
<keyword evidence="1" id="KW-0812">Transmembrane</keyword>
<dbReference type="Proteomes" id="UP000243250">
    <property type="component" value="Unassembled WGS sequence"/>
</dbReference>
<sequence>MVGTADQRAFRRALSTVPGFVYRNGLRLTLVSVLWALASLPLVTIGPATLGAYVAIRDLRSDRNRLDADHVRRVLRRNGAASALFSGVPVVFGAIAVAYGLTALERGSVAGEVVALVAGYVALYVALALIPTYVALADGDDPVDAFGYGVRWLVRHPTAALAMGLLTVAILAVTVLLTVAFALTFAGVAFSLQISVVEAVNGRERGTAAPSVVAH</sequence>
<dbReference type="STRING" id="555875.SAMN04488124_3062"/>
<evidence type="ECO:0000313" key="3">
    <source>
        <dbReference type="Proteomes" id="UP000243250"/>
    </source>
</evidence>
<evidence type="ECO:0000256" key="1">
    <source>
        <dbReference type="SAM" id="Phobius"/>
    </source>
</evidence>